<comment type="caution">
    <text evidence="4">The sequence shown here is derived from an EMBL/GenBank/DDBJ whole genome shotgun (WGS) entry which is preliminary data.</text>
</comment>
<comment type="similarity">
    <text evidence="1">Belongs to the glycosyl hydrolase 16 family.</text>
</comment>
<evidence type="ECO:0000313" key="5">
    <source>
        <dbReference type="Proteomes" id="UP001218579"/>
    </source>
</evidence>
<sequence>MRIVIAIAALMAGAAQAEAPAGYKLVWADEFTTDGQPDPVNWSFDTHANKIGWYNNELQYYSAGRPENARQEEGKLIITGRKERLESMADYGGQNYTSARLISKGKQTFTYGFFEIRAKMPCGKGTWPAIWMLGETAGWPDGGEIDIMEHVGKDPETIHGTIHNRSTAGTSGKGNSIHMPDACSAFHNYQIEWTADKIDFFVDGRKYHTYVNEGSGVSQWPFNKAQYVLLNLAIGGAMAGEVDDAVLPAEFQIDYVRVYQKD</sequence>
<proteinExistence type="inferred from homology"/>
<evidence type="ECO:0000259" key="3">
    <source>
        <dbReference type="PROSITE" id="PS51762"/>
    </source>
</evidence>
<feature type="chain" id="PRO_5045093187" evidence="2">
    <location>
        <begin position="18"/>
        <end position="262"/>
    </location>
</feature>
<name>A0ABT5HFV9_9CAUL</name>
<dbReference type="PROSITE" id="PS51762">
    <property type="entry name" value="GH16_2"/>
    <property type="match status" value="1"/>
</dbReference>
<dbReference type="SUPFAM" id="SSF49899">
    <property type="entry name" value="Concanavalin A-like lectins/glucanases"/>
    <property type="match status" value="1"/>
</dbReference>
<dbReference type="InterPro" id="IPR050546">
    <property type="entry name" value="Glycosyl_Hydrlase_16"/>
</dbReference>
<dbReference type="Gene3D" id="2.60.120.200">
    <property type="match status" value="1"/>
</dbReference>
<dbReference type="GO" id="GO:0016787">
    <property type="term" value="F:hydrolase activity"/>
    <property type="evidence" value="ECO:0007669"/>
    <property type="project" value="UniProtKB-KW"/>
</dbReference>
<evidence type="ECO:0000256" key="1">
    <source>
        <dbReference type="ARBA" id="ARBA00006865"/>
    </source>
</evidence>
<dbReference type="EMBL" id="JAQQKV010000001">
    <property type="protein sequence ID" value="MDC7674514.1"/>
    <property type="molecule type" value="Genomic_DNA"/>
</dbReference>
<organism evidence="4 5">
    <name type="scientific">Asticcacaulis machinosus</name>
    <dbReference type="NCBI Taxonomy" id="2984211"/>
    <lineage>
        <taxon>Bacteria</taxon>
        <taxon>Pseudomonadati</taxon>
        <taxon>Pseudomonadota</taxon>
        <taxon>Alphaproteobacteria</taxon>
        <taxon>Caulobacterales</taxon>
        <taxon>Caulobacteraceae</taxon>
        <taxon>Asticcacaulis</taxon>
    </lineage>
</organism>
<dbReference type="RefSeq" id="WP_272742843.1">
    <property type="nucleotide sequence ID" value="NZ_JAQQKV010000001.1"/>
</dbReference>
<dbReference type="CDD" id="cd08023">
    <property type="entry name" value="GH16_laminarinase_like"/>
    <property type="match status" value="1"/>
</dbReference>
<keyword evidence="2" id="KW-0732">Signal</keyword>
<evidence type="ECO:0000313" key="4">
    <source>
        <dbReference type="EMBL" id="MDC7674514.1"/>
    </source>
</evidence>
<accession>A0ABT5HFV9</accession>
<dbReference type="PANTHER" id="PTHR10963">
    <property type="entry name" value="GLYCOSYL HYDROLASE-RELATED"/>
    <property type="match status" value="1"/>
</dbReference>
<reference evidence="4 5" key="1">
    <citation type="submission" date="2023-01" db="EMBL/GenBank/DDBJ databases">
        <title>Novel species of the genus Asticcacaulis isolated from rivers.</title>
        <authorList>
            <person name="Lu H."/>
        </authorList>
    </citation>
    <scope>NUCLEOTIDE SEQUENCE [LARGE SCALE GENOMIC DNA]</scope>
    <source>
        <strain evidence="4 5">LKC15W</strain>
    </source>
</reference>
<keyword evidence="4" id="KW-0378">Hydrolase</keyword>
<dbReference type="Pfam" id="PF00722">
    <property type="entry name" value="Glyco_hydro_16"/>
    <property type="match status" value="1"/>
</dbReference>
<keyword evidence="5" id="KW-1185">Reference proteome</keyword>
<dbReference type="Proteomes" id="UP001218579">
    <property type="component" value="Unassembled WGS sequence"/>
</dbReference>
<protein>
    <submittedName>
        <fullName evidence="4">Glycoside hydrolase family 16 protein</fullName>
    </submittedName>
</protein>
<dbReference type="InterPro" id="IPR000757">
    <property type="entry name" value="Beta-glucanase-like"/>
</dbReference>
<dbReference type="InterPro" id="IPR013320">
    <property type="entry name" value="ConA-like_dom_sf"/>
</dbReference>
<dbReference type="PANTHER" id="PTHR10963:SF55">
    <property type="entry name" value="GLYCOSIDE HYDROLASE FAMILY 16 PROTEIN"/>
    <property type="match status" value="1"/>
</dbReference>
<evidence type="ECO:0000256" key="2">
    <source>
        <dbReference type="SAM" id="SignalP"/>
    </source>
</evidence>
<feature type="signal peptide" evidence="2">
    <location>
        <begin position="1"/>
        <end position="17"/>
    </location>
</feature>
<gene>
    <name evidence="4" type="ORF">PQU98_00060</name>
</gene>
<feature type="domain" description="GH16" evidence="3">
    <location>
        <begin position="31"/>
        <end position="262"/>
    </location>
</feature>